<evidence type="ECO:0000313" key="10">
    <source>
        <dbReference type="Proteomes" id="UP000286045"/>
    </source>
</evidence>
<dbReference type="Proteomes" id="UP000286045">
    <property type="component" value="Unassembled WGS sequence"/>
</dbReference>
<keyword evidence="3 7" id="KW-0812">Transmembrane</keyword>
<keyword evidence="6 7" id="KW-0472">Membrane</keyword>
<evidence type="ECO:0000256" key="3">
    <source>
        <dbReference type="ARBA" id="ARBA00022692"/>
    </source>
</evidence>
<feature type="transmembrane region" description="Helical" evidence="7">
    <location>
        <begin position="222"/>
        <end position="250"/>
    </location>
</feature>
<gene>
    <name evidence="9" type="ORF">EKO27_g7121</name>
</gene>
<feature type="transmembrane region" description="Helical" evidence="7">
    <location>
        <begin position="159"/>
        <end position="179"/>
    </location>
</feature>
<accession>A0A439D0J4</accession>
<evidence type="ECO:0000313" key="9">
    <source>
        <dbReference type="EMBL" id="RWA07975.1"/>
    </source>
</evidence>
<feature type="domain" description="Peptidase S54 rhomboid" evidence="8">
    <location>
        <begin position="153"/>
        <end position="210"/>
    </location>
</feature>
<dbReference type="Pfam" id="PF01694">
    <property type="entry name" value="Rhomboid"/>
    <property type="match status" value="1"/>
</dbReference>
<feature type="transmembrane region" description="Helical" evidence="7">
    <location>
        <begin position="191"/>
        <end position="210"/>
    </location>
</feature>
<protein>
    <recommendedName>
        <fullName evidence="8">Peptidase S54 rhomboid domain-containing protein</fullName>
    </recommendedName>
</protein>
<name>A0A439D0J4_9PEZI</name>
<evidence type="ECO:0000256" key="7">
    <source>
        <dbReference type="SAM" id="Phobius"/>
    </source>
</evidence>
<dbReference type="InterPro" id="IPR035952">
    <property type="entry name" value="Rhomboid-like_sf"/>
</dbReference>
<dbReference type="Gene3D" id="1.20.1540.10">
    <property type="entry name" value="Rhomboid-like"/>
    <property type="match status" value="1"/>
</dbReference>
<evidence type="ECO:0000256" key="2">
    <source>
        <dbReference type="ARBA" id="ARBA00009045"/>
    </source>
</evidence>
<evidence type="ECO:0000256" key="6">
    <source>
        <dbReference type="ARBA" id="ARBA00023136"/>
    </source>
</evidence>
<organism evidence="9 10">
    <name type="scientific">Xylaria grammica</name>
    <dbReference type="NCBI Taxonomy" id="363999"/>
    <lineage>
        <taxon>Eukaryota</taxon>
        <taxon>Fungi</taxon>
        <taxon>Dikarya</taxon>
        <taxon>Ascomycota</taxon>
        <taxon>Pezizomycotina</taxon>
        <taxon>Sordariomycetes</taxon>
        <taxon>Xylariomycetidae</taxon>
        <taxon>Xylariales</taxon>
        <taxon>Xylariaceae</taxon>
        <taxon>Xylaria</taxon>
    </lineage>
</organism>
<dbReference type="GO" id="GO:0006465">
    <property type="term" value="P:signal peptide processing"/>
    <property type="evidence" value="ECO:0007669"/>
    <property type="project" value="TreeGrafter"/>
</dbReference>
<comment type="similarity">
    <text evidence="2">Belongs to the peptidase S54 family.</text>
</comment>
<keyword evidence="5 7" id="KW-1133">Transmembrane helix</keyword>
<dbReference type="PANTHER" id="PTHR43731:SF14">
    <property type="entry name" value="PRESENILIN-ASSOCIATED RHOMBOID-LIKE PROTEIN, MITOCHONDRIAL"/>
    <property type="match status" value="1"/>
</dbReference>
<dbReference type="PANTHER" id="PTHR43731">
    <property type="entry name" value="RHOMBOID PROTEASE"/>
    <property type="match status" value="1"/>
</dbReference>
<proteinExistence type="inferred from homology"/>
<evidence type="ECO:0000259" key="8">
    <source>
        <dbReference type="Pfam" id="PF01694"/>
    </source>
</evidence>
<keyword evidence="4" id="KW-0378">Hydrolase</keyword>
<dbReference type="SUPFAM" id="SSF144091">
    <property type="entry name" value="Rhomboid-like"/>
    <property type="match status" value="1"/>
</dbReference>
<dbReference type="GO" id="GO:0004252">
    <property type="term" value="F:serine-type endopeptidase activity"/>
    <property type="evidence" value="ECO:0007669"/>
    <property type="project" value="InterPro"/>
</dbReference>
<comment type="caution">
    <text evidence="9">The sequence shown here is derived from an EMBL/GenBank/DDBJ whole genome shotgun (WGS) entry which is preliminary data.</text>
</comment>
<dbReference type="EMBL" id="RYZI01000225">
    <property type="protein sequence ID" value="RWA07975.1"/>
    <property type="molecule type" value="Genomic_DNA"/>
</dbReference>
<reference evidence="9 10" key="1">
    <citation type="submission" date="2018-12" db="EMBL/GenBank/DDBJ databases">
        <title>Draft genome sequence of Xylaria grammica IHI A82.</title>
        <authorList>
            <person name="Buettner E."/>
            <person name="Kellner H."/>
        </authorList>
    </citation>
    <scope>NUCLEOTIDE SEQUENCE [LARGE SCALE GENOMIC DNA]</scope>
    <source>
        <strain evidence="9 10">IHI A82</strain>
    </source>
</reference>
<dbReference type="STRING" id="363999.A0A439D0J4"/>
<dbReference type="GO" id="GO:0016020">
    <property type="term" value="C:membrane"/>
    <property type="evidence" value="ECO:0007669"/>
    <property type="project" value="UniProtKB-SubCell"/>
</dbReference>
<dbReference type="AlphaFoldDB" id="A0A439D0J4"/>
<keyword evidence="10" id="KW-1185">Reference proteome</keyword>
<sequence>MFRARANPARLLVSKSKPLTRSYSNNYYYPIPPRVRLLGATLWSLTACTTIYLGCAAYEVYQDAQHAKAKGSGLARSKALQTFEELEHFRKNEAVDTTSYRFSRSASERPEFSDVQKLTSSIMGLTAGIHLASSIVPGMMDHLVHEPRLPRNYTLLTSVFGHAGLMHLGANLYGMFYFMPAAADSPTFKGSNAHLAAFYLSAGILSSLAHTRQRYGHDAEPIGILFLPGSLPISEAMTYVALFDAIGILFRYPYISLGHGAHLGGLACGVAGEYVHYIYS</sequence>
<dbReference type="InterPro" id="IPR022764">
    <property type="entry name" value="Peptidase_S54_rhomboid_dom"/>
</dbReference>
<dbReference type="InterPro" id="IPR050925">
    <property type="entry name" value="Rhomboid_protease_S54"/>
</dbReference>
<comment type="subcellular location">
    <subcellularLocation>
        <location evidence="1">Membrane</location>
        <topology evidence="1">Multi-pass membrane protein</topology>
    </subcellularLocation>
</comment>
<evidence type="ECO:0000256" key="1">
    <source>
        <dbReference type="ARBA" id="ARBA00004141"/>
    </source>
</evidence>
<evidence type="ECO:0000256" key="4">
    <source>
        <dbReference type="ARBA" id="ARBA00022801"/>
    </source>
</evidence>
<evidence type="ECO:0000256" key="5">
    <source>
        <dbReference type="ARBA" id="ARBA00022989"/>
    </source>
</evidence>